<proteinExistence type="predicted"/>
<accession>A0AAW5V613</accession>
<protein>
    <recommendedName>
        <fullName evidence="3">SAM-dependent methyltransferase</fullName>
    </recommendedName>
</protein>
<name>A0AAW5V613_9LEPT</name>
<dbReference type="AlphaFoldDB" id="A0AAW5V613"/>
<gene>
    <name evidence="1" type="ORF">ND810_18025</name>
</gene>
<sequence length="49" mass="5999">MDKQTIDAYDHLTDTYFERQERFHHSYISEIEYLLKDFRQPGTNFLDIG</sequence>
<dbReference type="Proteomes" id="UP001209694">
    <property type="component" value="Unassembled WGS sequence"/>
</dbReference>
<evidence type="ECO:0000313" key="1">
    <source>
        <dbReference type="EMBL" id="MCW7517070.1"/>
    </source>
</evidence>
<organism evidence="1 2">
    <name type="scientific">Leptospira levettii</name>
    <dbReference type="NCBI Taxonomy" id="2023178"/>
    <lineage>
        <taxon>Bacteria</taxon>
        <taxon>Pseudomonadati</taxon>
        <taxon>Spirochaetota</taxon>
        <taxon>Spirochaetia</taxon>
        <taxon>Leptospirales</taxon>
        <taxon>Leptospiraceae</taxon>
        <taxon>Leptospira</taxon>
    </lineage>
</organism>
<comment type="caution">
    <text evidence="1">The sequence shown here is derived from an EMBL/GenBank/DDBJ whole genome shotgun (WGS) entry which is preliminary data.</text>
</comment>
<reference evidence="1" key="1">
    <citation type="submission" date="2022-06" db="EMBL/GenBank/DDBJ databases">
        <title>Leptospira isolates from biofilms formed at urban environments.</title>
        <authorList>
            <person name="Ribeiro P.S."/>
            <person name="Sousa T."/>
            <person name="Carvalho N."/>
            <person name="Aburjaile F."/>
            <person name="Neves F."/>
            <person name="Oliveira D."/>
            <person name="Blanco L."/>
            <person name="Lima J."/>
            <person name="Costa F."/>
            <person name="Brenig B."/>
            <person name="Soares S."/>
            <person name="Ramos R."/>
            <person name="Goes-Neto A."/>
            <person name="Matiuzzi M."/>
            <person name="Azevedo V."/>
            <person name="Ristow P."/>
        </authorList>
    </citation>
    <scope>NUCLEOTIDE SEQUENCE</scope>
    <source>
        <strain evidence="1">VSF7</strain>
    </source>
</reference>
<dbReference type="RefSeq" id="WP_265356494.1">
    <property type="nucleotide sequence ID" value="NZ_JAMQPS010000008.1"/>
</dbReference>
<dbReference type="EMBL" id="JAMQQD010000009">
    <property type="protein sequence ID" value="MCW7517070.1"/>
    <property type="molecule type" value="Genomic_DNA"/>
</dbReference>
<evidence type="ECO:0000313" key="2">
    <source>
        <dbReference type="Proteomes" id="UP001209694"/>
    </source>
</evidence>
<evidence type="ECO:0008006" key="3">
    <source>
        <dbReference type="Google" id="ProtNLM"/>
    </source>
</evidence>